<comment type="caution">
    <text evidence="2">The sequence shown here is derived from an EMBL/GenBank/DDBJ whole genome shotgun (WGS) entry which is preliminary data.</text>
</comment>
<dbReference type="Pfam" id="PF12651">
    <property type="entry name" value="RHH_3"/>
    <property type="match status" value="1"/>
</dbReference>
<dbReference type="EMBL" id="DRYQ01000032">
    <property type="protein sequence ID" value="HHQ50187.1"/>
    <property type="molecule type" value="Genomic_DNA"/>
</dbReference>
<feature type="domain" description="Predicted DNA-binding protein ribbon-helix-helix" evidence="1">
    <location>
        <begin position="3"/>
        <end position="39"/>
    </location>
</feature>
<evidence type="ECO:0000259" key="1">
    <source>
        <dbReference type="Pfam" id="PF12651"/>
    </source>
</evidence>
<name>A0A7J3Z692_9CREN</name>
<evidence type="ECO:0000313" key="2">
    <source>
        <dbReference type="EMBL" id="HHQ50187.1"/>
    </source>
</evidence>
<accession>A0A7J3Z692</accession>
<protein>
    <submittedName>
        <fullName evidence="2">Ribbon-helix-helix domain-containing protein</fullName>
    </submittedName>
</protein>
<reference evidence="2" key="1">
    <citation type="journal article" date="2020" name="mSystems">
        <title>Genome- and Community-Level Interaction Insights into Carbon Utilization and Element Cycling Functions of Hydrothermarchaeota in Hydrothermal Sediment.</title>
        <authorList>
            <person name="Zhou Z."/>
            <person name="Liu Y."/>
            <person name="Xu W."/>
            <person name="Pan J."/>
            <person name="Luo Z.H."/>
            <person name="Li M."/>
        </authorList>
    </citation>
    <scope>NUCLEOTIDE SEQUENCE [LARGE SCALE GENOMIC DNA]</scope>
    <source>
        <strain evidence="2">SpSt-1105</strain>
    </source>
</reference>
<gene>
    <name evidence="2" type="ORF">ENM66_02425</name>
</gene>
<organism evidence="2">
    <name type="scientific">Ignisphaera aggregans</name>
    <dbReference type="NCBI Taxonomy" id="334771"/>
    <lineage>
        <taxon>Archaea</taxon>
        <taxon>Thermoproteota</taxon>
        <taxon>Thermoprotei</taxon>
        <taxon>Desulfurococcales</taxon>
        <taxon>Desulfurococcaceae</taxon>
        <taxon>Ignisphaera</taxon>
    </lineage>
</organism>
<proteinExistence type="predicted"/>
<sequence length="95" mass="11334">MSVNFTVRVPRKLYERMKRHSEVNWSEVVRRAIEEYLEKLEGSDLAVPSEMVIEELLKMGVSPSSLRPLSPEEEEKLYRELRERTWERIRSTIQA</sequence>
<dbReference type="InterPro" id="IPR038733">
    <property type="entry name" value="Predicted_DNA_bind_prot_RHH"/>
</dbReference>
<dbReference type="AlphaFoldDB" id="A0A7J3Z692"/>